<dbReference type="PROSITE" id="PS00107">
    <property type="entry name" value="PROTEIN_KINASE_ATP"/>
    <property type="match status" value="1"/>
</dbReference>
<dbReference type="GO" id="GO:0009553">
    <property type="term" value="P:embryo sac development"/>
    <property type="evidence" value="ECO:0007669"/>
    <property type="project" value="TreeGrafter"/>
</dbReference>
<dbReference type="InterPro" id="IPR001611">
    <property type="entry name" value="Leu-rich_rpt"/>
</dbReference>
<dbReference type="GO" id="GO:0048481">
    <property type="term" value="P:plant ovule development"/>
    <property type="evidence" value="ECO:0007669"/>
    <property type="project" value="TreeGrafter"/>
</dbReference>
<dbReference type="Proteomes" id="UP001188597">
    <property type="component" value="Unassembled WGS sequence"/>
</dbReference>
<organism evidence="13 14">
    <name type="scientific">Escallonia herrerae</name>
    <dbReference type="NCBI Taxonomy" id="1293975"/>
    <lineage>
        <taxon>Eukaryota</taxon>
        <taxon>Viridiplantae</taxon>
        <taxon>Streptophyta</taxon>
        <taxon>Embryophyta</taxon>
        <taxon>Tracheophyta</taxon>
        <taxon>Spermatophyta</taxon>
        <taxon>Magnoliopsida</taxon>
        <taxon>eudicotyledons</taxon>
        <taxon>Gunneridae</taxon>
        <taxon>Pentapetalae</taxon>
        <taxon>asterids</taxon>
        <taxon>campanulids</taxon>
        <taxon>Escalloniales</taxon>
        <taxon>Escalloniaceae</taxon>
        <taxon>Escallonia</taxon>
    </lineage>
</organism>
<dbReference type="InterPro" id="IPR032675">
    <property type="entry name" value="LRR_dom_sf"/>
</dbReference>
<feature type="domain" description="Protein kinase" evidence="12">
    <location>
        <begin position="166"/>
        <end position="390"/>
    </location>
</feature>
<evidence type="ECO:0000256" key="5">
    <source>
        <dbReference type="ARBA" id="ARBA00022729"/>
    </source>
</evidence>
<comment type="subcellular location">
    <subcellularLocation>
        <location evidence="1">Membrane</location>
        <topology evidence="1">Single-pass membrane protein</topology>
    </subcellularLocation>
</comment>
<keyword evidence="10" id="KW-0067">ATP-binding</keyword>
<evidence type="ECO:0000313" key="13">
    <source>
        <dbReference type="EMBL" id="KAK3022188.1"/>
    </source>
</evidence>
<keyword evidence="6" id="KW-0677">Repeat</keyword>
<feature type="transmembrane region" description="Helical" evidence="11">
    <location>
        <begin position="101"/>
        <end position="122"/>
    </location>
</feature>
<evidence type="ECO:0000256" key="4">
    <source>
        <dbReference type="ARBA" id="ARBA00022692"/>
    </source>
</evidence>
<keyword evidence="9" id="KW-0325">Glycoprotein</keyword>
<dbReference type="SUPFAM" id="SSF56112">
    <property type="entry name" value="Protein kinase-like (PK-like)"/>
    <property type="match status" value="1"/>
</dbReference>
<dbReference type="GO" id="GO:0005524">
    <property type="term" value="F:ATP binding"/>
    <property type="evidence" value="ECO:0007669"/>
    <property type="project" value="UniProtKB-UniRule"/>
</dbReference>
<dbReference type="GO" id="GO:0016020">
    <property type="term" value="C:membrane"/>
    <property type="evidence" value="ECO:0007669"/>
    <property type="project" value="UniProtKB-SubCell"/>
</dbReference>
<keyword evidence="5" id="KW-0732">Signal</keyword>
<reference evidence="13" key="1">
    <citation type="submission" date="2022-12" db="EMBL/GenBank/DDBJ databases">
        <title>Draft genome assemblies for two species of Escallonia (Escalloniales).</title>
        <authorList>
            <person name="Chanderbali A."/>
            <person name="Dervinis C."/>
            <person name="Anghel I."/>
            <person name="Soltis D."/>
            <person name="Soltis P."/>
            <person name="Zapata F."/>
        </authorList>
    </citation>
    <scope>NUCLEOTIDE SEQUENCE</scope>
    <source>
        <strain evidence="13">UCBG64.0493</strain>
        <tissue evidence="13">Leaf</tissue>
    </source>
</reference>
<dbReference type="Gene3D" id="3.80.10.10">
    <property type="entry name" value="Ribonuclease Inhibitor"/>
    <property type="match status" value="1"/>
</dbReference>
<dbReference type="AlphaFoldDB" id="A0AA88W986"/>
<keyword evidence="4 11" id="KW-0812">Transmembrane</keyword>
<dbReference type="InterPro" id="IPR000719">
    <property type="entry name" value="Prot_kinase_dom"/>
</dbReference>
<sequence>MSFNHLSGGIPEELGQLLNIISLILNNNNMEGEIPDQLTKCFSLATLNVSYNNFSGVVPPSRNFSQFSPDSFIGNPLLCGNWVGSICDPRALKSKAMFSRAAVVCTTLGFITLLSMVIVAIYKSNAPKQFMKGSNKNYPGPPKLVVLHMDMAIHTYEDVMRITENLSEKYIIGYGASSTVYKCVLKNSRPVAIKRIYTHYPHNLQEFETELETTGSIRHRNLVSLHGYSLSPHGNLLFYDYMENGSLWDLLHELLTGKKAVDNDCNLHQMIMAKTDNNSVMEAIDPEVSITCLDLAHVRKAFQLALLCSKRHPSERPTMHEVTRVLVSLLPAPPMKTCAAPPKTIDYAQFVIGKGQPHLKSQRLRVQPEDHSSDAQWFVRFRELVSKNTL</sequence>
<comment type="caution">
    <text evidence="13">The sequence shown here is derived from an EMBL/GenBank/DDBJ whole genome shotgun (WGS) entry which is preliminary data.</text>
</comment>
<evidence type="ECO:0000313" key="14">
    <source>
        <dbReference type="Proteomes" id="UP001188597"/>
    </source>
</evidence>
<dbReference type="InterPro" id="IPR050647">
    <property type="entry name" value="Plant_LRR-RLKs"/>
</dbReference>
<evidence type="ECO:0000256" key="9">
    <source>
        <dbReference type="ARBA" id="ARBA00023180"/>
    </source>
</evidence>
<dbReference type="Pfam" id="PF00069">
    <property type="entry name" value="Pkinase"/>
    <property type="match status" value="1"/>
</dbReference>
<proteinExistence type="predicted"/>
<keyword evidence="8 11" id="KW-0472">Membrane</keyword>
<gene>
    <name evidence="13" type="ORF">RJ639_047010</name>
</gene>
<dbReference type="Gene3D" id="1.10.510.10">
    <property type="entry name" value="Transferase(Phosphotransferase) domain 1"/>
    <property type="match status" value="1"/>
</dbReference>
<evidence type="ECO:0000256" key="3">
    <source>
        <dbReference type="ARBA" id="ARBA00022614"/>
    </source>
</evidence>
<dbReference type="PANTHER" id="PTHR48056">
    <property type="entry name" value="LRR RECEPTOR-LIKE SERINE/THREONINE-PROTEIN KINASE-RELATED"/>
    <property type="match status" value="1"/>
</dbReference>
<dbReference type="Pfam" id="PF00560">
    <property type="entry name" value="LRR_1"/>
    <property type="match status" value="1"/>
</dbReference>
<protein>
    <recommendedName>
        <fullName evidence="12">Protein kinase domain-containing protein</fullName>
    </recommendedName>
</protein>
<evidence type="ECO:0000256" key="10">
    <source>
        <dbReference type="PROSITE-ProRule" id="PRU10141"/>
    </source>
</evidence>
<dbReference type="FunFam" id="3.30.200.20:FF:000288">
    <property type="entry name" value="LRR receptor-like serine/threonine-protein kinase ERECTA"/>
    <property type="match status" value="1"/>
</dbReference>
<dbReference type="FunFam" id="3.80.10.10:FF:000722">
    <property type="entry name" value="Leucine-rich repeat receptor-like protein kinase"/>
    <property type="match status" value="1"/>
</dbReference>
<dbReference type="InterPro" id="IPR011009">
    <property type="entry name" value="Kinase-like_dom_sf"/>
</dbReference>
<dbReference type="EMBL" id="JAVXUP010000725">
    <property type="protein sequence ID" value="KAK3022188.1"/>
    <property type="molecule type" value="Genomic_DNA"/>
</dbReference>
<dbReference type="PROSITE" id="PS50011">
    <property type="entry name" value="PROTEIN_KINASE_DOM"/>
    <property type="match status" value="1"/>
</dbReference>
<accession>A0AA88W986</accession>
<dbReference type="SUPFAM" id="SSF52058">
    <property type="entry name" value="L domain-like"/>
    <property type="match status" value="1"/>
</dbReference>
<evidence type="ECO:0000256" key="2">
    <source>
        <dbReference type="ARBA" id="ARBA00022553"/>
    </source>
</evidence>
<keyword evidence="10" id="KW-0547">Nucleotide-binding</keyword>
<dbReference type="PANTHER" id="PTHR48056:SF34">
    <property type="entry name" value="LRR RECEPTOR-LIKE SERINE_THREONINE-PROTEIN KINASE ERL1"/>
    <property type="match status" value="1"/>
</dbReference>
<dbReference type="Gene3D" id="3.30.200.20">
    <property type="entry name" value="Phosphorylase Kinase, domain 1"/>
    <property type="match status" value="1"/>
</dbReference>
<keyword evidence="3" id="KW-0433">Leucine-rich repeat</keyword>
<keyword evidence="2" id="KW-0597">Phosphoprotein</keyword>
<evidence type="ECO:0000256" key="8">
    <source>
        <dbReference type="ARBA" id="ARBA00023136"/>
    </source>
</evidence>
<evidence type="ECO:0000256" key="11">
    <source>
        <dbReference type="SAM" id="Phobius"/>
    </source>
</evidence>
<keyword evidence="7 11" id="KW-1133">Transmembrane helix</keyword>
<evidence type="ECO:0000256" key="7">
    <source>
        <dbReference type="ARBA" id="ARBA00022989"/>
    </source>
</evidence>
<name>A0AA88W986_9ASTE</name>
<feature type="binding site" evidence="10">
    <location>
        <position position="194"/>
    </location>
    <ligand>
        <name>ATP</name>
        <dbReference type="ChEBI" id="CHEBI:30616"/>
    </ligand>
</feature>
<dbReference type="InterPro" id="IPR017441">
    <property type="entry name" value="Protein_kinase_ATP_BS"/>
</dbReference>
<evidence type="ECO:0000256" key="6">
    <source>
        <dbReference type="ARBA" id="ARBA00022737"/>
    </source>
</evidence>
<dbReference type="GO" id="GO:0033612">
    <property type="term" value="F:receptor serine/threonine kinase binding"/>
    <property type="evidence" value="ECO:0007669"/>
    <property type="project" value="TreeGrafter"/>
</dbReference>
<evidence type="ECO:0000256" key="1">
    <source>
        <dbReference type="ARBA" id="ARBA00004167"/>
    </source>
</evidence>
<dbReference type="GO" id="GO:0010103">
    <property type="term" value="P:stomatal complex morphogenesis"/>
    <property type="evidence" value="ECO:0007669"/>
    <property type="project" value="TreeGrafter"/>
</dbReference>
<dbReference type="GO" id="GO:0004672">
    <property type="term" value="F:protein kinase activity"/>
    <property type="evidence" value="ECO:0007669"/>
    <property type="project" value="InterPro"/>
</dbReference>
<keyword evidence="14" id="KW-1185">Reference proteome</keyword>
<evidence type="ECO:0000259" key="12">
    <source>
        <dbReference type="PROSITE" id="PS50011"/>
    </source>
</evidence>